<comment type="caution">
    <text evidence="2">The sequence shown here is derived from an EMBL/GenBank/DDBJ whole genome shotgun (WGS) entry which is preliminary data.</text>
</comment>
<keyword evidence="1" id="KW-0812">Transmembrane</keyword>
<protein>
    <submittedName>
        <fullName evidence="2">Uncharacterized protein</fullName>
    </submittedName>
</protein>
<accession>A0A4R5W4C2</accession>
<proteinExistence type="predicted"/>
<keyword evidence="3" id="KW-1185">Reference proteome</keyword>
<dbReference type="OrthoDB" id="7586150at2"/>
<dbReference type="Proteomes" id="UP000294829">
    <property type="component" value="Unassembled WGS sequence"/>
</dbReference>
<evidence type="ECO:0000313" key="3">
    <source>
        <dbReference type="Proteomes" id="UP000294829"/>
    </source>
</evidence>
<dbReference type="EMBL" id="SMYL01000002">
    <property type="protein sequence ID" value="TDK67205.1"/>
    <property type="molecule type" value="Genomic_DNA"/>
</dbReference>
<gene>
    <name evidence="2" type="ORF">E2I14_05430</name>
</gene>
<keyword evidence="1" id="KW-1133">Transmembrane helix</keyword>
<feature type="transmembrane region" description="Helical" evidence="1">
    <location>
        <begin position="5"/>
        <end position="25"/>
    </location>
</feature>
<organism evidence="2 3">
    <name type="scientific">Sapientia aquatica</name>
    <dbReference type="NCBI Taxonomy" id="1549640"/>
    <lineage>
        <taxon>Bacteria</taxon>
        <taxon>Pseudomonadati</taxon>
        <taxon>Pseudomonadota</taxon>
        <taxon>Betaproteobacteria</taxon>
        <taxon>Burkholderiales</taxon>
        <taxon>Oxalobacteraceae</taxon>
        <taxon>Sapientia</taxon>
    </lineage>
</organism>
<sequence>MLRNAVLIIAILMTKIGFICVLIGYSQLLPTAIWGALLLIAVLFERWRYEQSGGANVGNWDKTEERFIDPETGKLKQVLYQENTGERRYVDSDEKSTHST</sequence>
<dbReference type="RefSeq" id="WP_133326226.1">
    <property type="nucleotide sequence ID" value="NZ_SMYL01000002.1"/>
</dbReference>
<keyword evidence="1" id="KW-0472">Membrane</keyword>
<reference evidence="2 3" key="1">
    <citation type="submission" date="2019-03" db="EMBL/GenBank/DDBJ databases">
        <title>Sapientia aquatica gen. nov., sp. nov., isolated from a crater lake.</title>
        <authorList>
            <person name="Felfoldi T."/>
            <person name="Szabo A."/>
            <person name="Toth E."/>
            <person name="Schumann P."/>
            <person name="Keki Z."/>
            <person name="Marialigeti K."/>
            <person name="Mathe I."/>
        </authorList>
    </citation>
    <scope>NUCLEOTIDE SEQUENCE [LARGE SCALE GENOMIC DNA]</scope>
    <source>
        <strain evidence="2 3">SA-152</strain>
    </source>
</reference>
<name>A0A4R5W4C2_9BURK</name>
<dbReference type="AlphaFoldDB" id="A0A4R5W4C2"/>
<evidence type="ECO:0000256" key="1">
    <source>
        <dbReference type="SAM" id="Phobius"/>
    </source>
</evidence>
<evidence type="ECO:0000313" key="2">
    <source>
        <dbReference type="EMBL" id="TDK67205.1"/>
    </source>
</evidence>